<evidence type="ECO:0000259" key="3">
    <source>
        <dbReference type="Pfam" id="PF05567"/>
    </source>
</evidence>
<dbReference type="GO" id="GO:0046872">
    <property type="term" value="F:metal ion binding"/>
    <property type="evidence" value="ECO:0007669"/>
    <property type="project" value="UniProtKB-KW"/>
</dbReference>
<dbReference type="RefSeq" id="WP_082113019.1">
    <property type="nucleotide sequence ID" value="NZ_CP011144.1"/>
</dbReference>
<dbReference type="KEGG" id="psuw:WQ53_12650"/>
<dbReference type="Pfam" id="PF05567">
    <property type="entry name" value="T4P_PilY1"/>
    <property type="match status" value="1"/>
</dbReference>
<organism evidence="4 5">
    <name type="scientific">Pseudoxanthomonas suwonensis</name>
    <dbReference type="NCBI Taxonomy" id="314722"/>
    <lineage>
        <taxon>Bacteria</taxon>
        <taxon>Pseudomonadati</taxon>
        <taxon>Pseudomonadota</taxon>
        <taxon>Gammaproteobacteria</taxon>
        <taxon>Lysobacterales</taxon>
        <taxon>Lysobacteraceae</taxon>
        <taxon>Pseudoxanthomonas</taxon>
    </lineage>
</organism>
<evidence type="ECO:0000256" key="1">
    <source>
        <dbReference type="ARBA" id="ARBA00022723"/>
    </source>
</evidence>
<dbReference type="InterPro" id="IPR008707">
    <property type="entry name" value="B-propeller_PilY1"/>
</dbReference>
<keyword evidence="2" id="KW-0106">Calcium</keyword>
<dbReference type="PATRIC" id="fig|314722.6.peg.2742"/>
<proteinExistence type="predicted"/>
<feature type="domain" description="PilY1 beta-propeller" evidence="3">
    <location>
        <begin position="739"/>
        <end position="1106"/>
    </location>
</feature>
<reference evidence="4 5" key="1">
    <citation type="journal article" date="2015" name="Genome Announc.">
        <title>Complete Genome Sequence of Pseudoxanthomonas suwonensis Strain J1, a Cellulose-Degrading Bacterium Isolated from Leaf- and Wood-Enriched Soil.</title>
        <authorList>
            <person name="Hou L."/>
            <person name="Jiang J."/>
            <person name="Xu Z."/>
            <person name="Zhou Y."/>
            <person name="Leung F.C."/>
        </authorList>
    </citation>
    <scope>NUCLEOTIDE SEQUENCE [LARGE SCALE GENOMIC DNA]</scope>
    <source>
        <strain evidence="4 5">J1</strain>
    </source>
</reference>
<evidence type="ECO:0000313" key="5">
    <source>
        <dbReference type="Proteomes" id="UP000033067"/>
    </source>
</evidence>
<sequence>MASRRFHLTVAAAVVALGAGGYYLYQAFAVQGQGTLAQAPLNIQSSVTPAFMMAIDDSGSMMFQNQFPGNDGKGCWGRDTSTQPYSFFVTSGANAGQVRAQQGVNLTCDFAYSYGAHYRLNDNAGTNTWVGIPPVDTFGFARSHEFNPAYFNPSVTYQPWLNSLGVSYANATPASARIDPSGNVTTATVNLTVPVESVQMANGNGNLSSKFRLLTGMHLPAGTVYQLRLADDCGTGASTLTGGNVWHTVPAGGITTNAACDVFIRHYLPTFYLRQDTAVPVGYESVSRELVNNACGAGCNMYRYTIAASNTAAMQNFANWFSYYGNRHKSLIAGLTHSMASVNDLRAGYFRISQYDSRGYTTDPVTTAGQRVAMRELAVQAQKDALYTDILARPSWSSTFNRQAVQAAGRQFRRTDSGAPVQLSCQKNAIMLFTDGYSNNNGPTVGNVDGTMGAPFQDLHSDTLADIATQYYVNDGGNSPIRPDMTPGNVPVPGVCPTTDPRVDCQSNLHVNFYGVTLNGRGNLFNPDIVQDPYTDSSIYNNWPTRQNDNRSTIDDIWHAAVNTRGELVNARTPVDIIDAIRRILRAVGEGSSPSGTIGLTGSRIGAGSLTVVPFYEALNEGTDWYSTLTAQSVASNPLTGQVSLTTLWEASDRLPSAAVRSTKVWYGASDGSVRLFNAGNLTLADLCNNPAAGMSLCTAPLITSRLGVDISQAVSYLLGDSTLEVANGGPLRDRSGPLGDIINSTPVVVSPANDYGYRVLQDGSGNYDWLDYAGYLTSKAAASGPPAMVYAGANDGMLHAFHGETGVEQFAYVPATARGHMGNLLFPYVDDEVGQIFEHRYYVDGPITVSDTYYGSAWHTTLVGTAGAGGRSVFAIDVTNPTTFSATSRRWEITDQHTNATVRNNIGHVLGRPVIVPVKNTTGAVSWKAIFGNGYNSINGQAALYVVDIGTGAVQVIPAVETGAPAGSNGLGNIVVIDRWGGSTLNTPFRDGYADTVYAGDQKGALWKFDLRAATPASPAAPVFIAQDPSNASIRQPIMGGLTAAFGPGGGLMVYFGTGSFSFVNDGDPANSHVQSLYAVNDRGGTTTLTRADLHVQTITADADGVAQVSSTPMTAGKSGWRIDLPASERFVGYPQIANGIVFYPTYDPRAGAGCTGNGSNRLFGLNALNGAAGLGFVRVGSPTGDPYASGTGAVPLNTGGSAPAKDVAVMTTPRISPLGAGASDDDLAAALAAQCSMVVQAPGAPPLYMPRACGRQSWRQIR</sequence>
<dbReference type="EMBL" id="CP011144">
    <property type="protein sequence ID" value="AKC87479.1"/>
    <property type="molecule type" value="Genomic_DNA"/>
</dbReference>
<dbReference type="OrthoDB" id="7156875at2"/>
<keyword evidence="1" id="KW-0479">Metal-binding</keyword>
<protein>
    <recommendedName>
        <fullName evidence="3">PilY1 beta-propeller domain-containing protein</fullName>
    </recommendedName>
</protein>
<dbReference type="AlphaFoldDB" id="A0A0E3Z2M3"/>
<dbReference type="Proteomes" id="UP000033067">
    <property type="component" value="Chromosome"/>
</dbReference>
<evidence type="ECO:0000313" key="4">
    <source>
        <dbReference type="EMBL" id="AKC87479.1"/>
    </source>
</evidence>
<evidence type="ECO:0000256" key="2">
    <source>
        <dbReference type="ARBA" id="ARBA00022837"/>
    </source>
</evidence>
<gene>
    <name evidence="4" type="ORF">WQ53_12650</name>
</gene>
<name>A0A0E3Z2M3_9GAMM</name>
<accession>A0A0E3Z2M3</accession>
<keyword evidence="5" id="KW-1185">Reference proteome</keyword>